<gene>
    <name evidence="4" type="ORF">EHAR0213_LOCUS2671</name>
</gene>
<dbReference type="InterPro" id="IPR026983">
    <property type="entry name" value="DHC"/>
</dbReference>
<protein>
    <recommendedName>
        <fullName evidence="3">Dynein heavy chain coiled coil stalk domain-containing protein</fullName>
    </recommendedName>
</protein>
<dbReference type="Pfam" id="PF12777">
    <property type="entry name" value="MT"/>
    <property type="match status" value="1"/>
</dbReference>
<evidence type="ECO:0000313" key="4">
    <source>
        <dbReference type="EMBL" id="CAE0343764.1"/>
    </source>
</evidence>
<organism evidence="4">
    <name type="scientific">Euplotes harpa</name>
    <dbReference type="NCBI Taxonomy" id="151035"/>
    <lineage>
        <taxon>Eukaryota</taxon>
        <taxon>Sar</taxon>
        <taxon>Alveolata</taxon>
        <taxon>Ciliophora</taxon>
        <taxon>Intramacronucleata</taxon>
        <taxon>Spirotrichea</taxon>
        <taxon>Hypotrichia</taxon>
        <taxon>Euplotida</taxon>
        <taxon>Euplotidae</taxon>
        <taxon>Euplotes</taxon>
    </lineage>
</organism>
<dbReference type="PANTHER" id="PTHR45703">
    <property type="entry name" value="DYNEIN HEAVY CHAIN"/>
    <property type="match status" value="1"/>
</dbReference>
<proteinExistence type="predicted"/>
<name>A0A7S3J238_9SPIT</name>
<feature type="compositionally biased region" description="Polar residues" evidence="2">
    <location>
        <begin position="1"/>
        <end position="16"/>
    </location>
</feature>
<dbReference type="AlphaFoldDB" id="A0A7S3J238"/>
<reference evidence="4" key="1">
    <citation type="submission" date="2021-01" db="EMBL/GenBank/DDBJ databases">
        <authorList>
            <person name="Corre E."/>
            <person name="Pelletier E."/>
            <person name="Niang G."/>
            <person name="Scheremetjew M."/>
            <person name="Finn R."/>
            <person name="Kale V."/>
            <person name="Holt S."/>
            <person name="Cochrane G."/>
            <person name="Meng A."/>
            <person name="Brown T."/>
            <person name="Cohen L."/>
        </authorList>
    </citation>
    <scope>NUCLEOTIDE SEQUENCE</scope>
    <source>
        <strain evidence="4">FSP1.4</strain>
    </source>
</reference>
<dbReference type="PANTHER" id="PTHR45703:SF8">
    <property type="entry name" value="DYNEINS HEAVY CHAIN"/>
    <property type="match status" value="1"/>
</dbReference>
<dbReference type="Gene3D" id="1.20.920.60">
    <property type="match status" value="1"/>
</dbReference>
<sequence length="176" mass="19662">MEGSGSTQQQDKQPSTELPCEEEKASASHQATEPQDISKAADASNEEVKEYPQTINFVANTKEEFETLEASKQRLEEEIKELEQINAEIDNNLNGVTTILEAAVNALNCLDKASITELKSFAKPPVAVHNTLSALMIMLNRDQSWASIRKTLSNPTEFIQLLICYDKDNMPEKMMK</sequence>
<feature type="region of interest" description="Disordered" evidence="2">
    <location>
        <begin position="1"/>
        <end position="48"/>
    </location>
</feature>
<evidence type="ECO:0000256" key="2">
    <source>
        <dbReference type="SAM" id="MobiDB-lite"/>
    </source>
</evidence>
<dbReference type="GO" id="GO:0007018">
    <property type="term" value="P:microtubule-based movement"/>
    <property type="evidence" value="ECO:0007669"/>
    <property type="project" value="InterPro"/>
</dbReference>
<dbReference type="GO" id="GO:0045505">
    <property type="term" value="F:dynein intermediate chain binding"/>
    <property type="evidence" value="ECO:0007669"/>
    <property type="project" value="InterPro"/>
</dbReference>
<evidence type="ECO:0000259" key="3">
    <source>
        <dbReference type="Pfam" id="PF12777"/>
    </source>
</evidence>
<dbReference type="GO" id="GO:0030286">
    <property type="term" value="C:dynein complex"/>
    <property type="evidence" value="ECO:0007669"/>
    <property type="project" value="InterPro"/>
</dbReference>
<dbReference type="EMBL" id="HBII01005921">
    <property type="protein sequence ID" value="CAE0343764.1"/>
    <property type="molecule type" value="Transcribed_RNA"/>
</dbReference>
<feature type="coiled-coil region" evidence="1">
    <location>
        <begin position="58"/>
        <end position="95"/>
    </location>
</feature>
<feature type="domain" description="Dynein heavy chain coiled coil stalk" evidence="3">
    <location>
        <begin position="70"/>
        <end position="176"/>
    </location>
</feature>
<evidence type="ECO:0000256" key="1">
    <source>
        <dbReference type="SAM" id="Coils"/>
    </source>
</evidence>
<keyword evidence="1" id="KW-0175">Coiled coil</keyword>
<dbReference type="InterPro" id="IPR024743">
    <property type="entry name" value="Dynein_HC_stalk"/>
</dbReference>
<dbReference type="GO" id="GO:0051959">
    <property type="term" value="F:dynein light intermediate chain binding"/>
    <property type="evidence" value="ECO:0007669"/>
    <property type="project" value="InterPro"/>
</dbReference>
<accession>A0A7S3J238</accession>